<protein>
    <submittedName>
        <fullName evidence="1">Uncharacterized protein</fullName>
    </submittedName>
</protein>
<comment type="caution">
    <text evidence="1">The sequence shown here is derived from an EMBL/GenBank/DDBJ whole genome shotgun (WGS) entry which is preliminary data.</text>
</comment>
<reference evidence="2" key="1">
    <citation type="journal article" date="2013" name="Genome Announc.">
        <title>Genome Sequence of Halanaerobium saccharolyticum subsp. saccharolyticum Strain DSM 6643T, a Halophilic Hydrogen-Producing Bacterium.</title>
        <authorList>
            <person name="Kivisto A."/>
            <person name="Larjo A."/>
            <person name="Ciranna A."/>
            <person name="Santala V."/>
            <person name="Roos C."/>
            <person name="Karp M."/>
        </authorList>
    </citation>
    <scope>NUCLEOTIDE SEQUENCE [LARGE SCALE GENOMIC DNA]</scope>
    <source>
        <strain evidence="2">DSM 6643</strain>
    </source>
</reference>
<name>M5E1T2_9FIRM</name>
<accession>M5E1T2</accession>
<evidence type="ECO:0000313" key="2">
    <source>
        <dbReference type="Proteomes" id="UP000012063"/>
    </source>
</evidence>
<gene>
    <name evidence="1" type="ORF">HSACCH_01382</name>
</gene>
<evidence type="ECO:0000313" key="1">
    <source>
        <dbReference type="EMBL" id="CCU79500.1"/>
    </source>
</evidence>
<dbReference type="EMBL" id="CAUI01000015">
    <property type="protein sequence ID" value="CCU79500.1"/>
    <property type="molecule type" value="Genomic_DNA"/>
</dbReference>
<dbReference type="Proteomes" id="UP000012063">
    <property type="component" value="Unassembled WGS sequence"/>
</dbReference>
<sequence>MQKRSVTFEFIQNQDFKLKVKGFSAEVVFLLVQKYHWGCI</sequence>
<keyword evidence="2" id="KW-1185">Reference proteome</keyword>
<proteinExistence type="predicted"/>
<dbReference type="InParanoid" id="M5E1T2"/>
<dbReference type="AlphaFoldDB" id="M5E1T2"/>
<organism evidence="1 2">
    <name type="scientific">Halanaerobium saccharolyticum subsp. saccharolyticum DSM 6643</name>
    <dbReference type="NCBI Taxonomy" id="1293054"/>
    <lineage>
        <taxon>Bacteria</taxon>
        <taxon>Bacillati</taxon>
        <taxon>Bacillota</taxon>
        <taxon>Clostridia</taxon>
        <taxon>Halanaerobiales</taxon>
        <taxon>Halanaerobiaceae</taxon>
        <taxon>Halanaerobium</taxon>
    </lineage>
</organism>
<dbReference type="STRING" id="1293054.HSACCH_01382"/>